<comment type="caution">
    <text evidence="1">The sequence shown here is derived from an EMBL/GenBank/DDBJ whole genome shotgun (WGS) entry which is preliminary data.</text>
</comment>
<dbReference type="PANTHER" id="PTHR31118:SF32">
    <property type="entry name" value="KYNURENINE FORMAMIDASE"/>
    <property type="match status" value="1"/>
</dbReference>
<dbReference type="Pfam" id="PF04199">
    <property type="entry name" value="Cyclase"/>
    <property type="match status" value="1"/>
</dbReference>
<proteinExistence type="predicted"/>
<evidence type="ECO:0000313" key="2">
    <source>
        <dbReference type="Proteomes" id="UP000317422"/>
    </source>
</evidence>
<keyword evidence="2" id="KW-1185">Reference proteome</keyword>
<dbReference type="InterPro" id="IPR037175">
    <property type="entry name" value="KFase_sf"/>
</dbReference>
<dbReference type="GO" id="GO:0019441">
    <property type="term" value="P:L-tryptophan catabolic process to kynurenine"/>
    <property type="evidence" value="ECO:0007669"/>
    <property type="project" value="InterPro"/>
</dbReference>
<dbReference type="OrthoDB" id="7067800at2"/>
<gene>
    <name evidence="1" type="ORF">FHX37_1444</name>
</gene>
<name>A0A543NI68_9ACTN</name>
<dbReference type="AlphaFoldDB" id="A0A543NI68"/>
<evidence type="ECO:0000313" key="1">
    <source>
        <dbReference type="EMBL" id="TQN31537.1"/>
    </source>
</evidence>
<dbReference type="RefSeq" id="WP_141922944.1">
    <property type="nucleotide sequence ID" value="NZ_VFQC01000001.1"/>
</dbReference>
<reference evidence="1 2" key="1">
    <citation type="submission" date="2019-06" db="EMBL/GenBank/DDBJ databases">
        <title>Sequencing the genomes of 1000 actinobacteria strains.</title>
        <authorList>
            <person name="Klenk H.-P."/>
        </authorList>
    </citation>
    <scope>NUCLEOTIDE SEQUENCE [LARGE SCALE GENOMIC DNA]</scope>
    <source>
        <strain evidence="1 2">DSM 45015</strain>
    </source>
</reference>
<accession>A0A543NI68</accession>
<protein>
    <submittedName>
        <fullName evidence="1">Kynurenine formamidase</fullName>
    </submittedName>
</protein>
<sequence>MTRMVDVSHQIADGMTTYPGLPGPDIDEYLSFEDSHQSYAPGTEFTIGRIFMVTNTGTYLDTPAHRYREGSDLADLELEKVAGLPGIVVDADEQAVGPEILTGRDVAGKAVLIRTDWDRHWRTDHYGSPEHPYLTGSAAKALADAGAALVGIDSVNIDDTSDESGGARPTHSALLAAGVPVVEHLCQLHRLPREGFTFFAVPVKARGLGTFPVRAFAMVEDASPATAAS</sequence>
<dbReference type="PANTHER" id="PTHR31118">
    <property type="entry name" value="CYCLASE-LIKE PROTEIN 2"/>
    <property type="match status" value="1"/>
</dbReference>
<dbReference type="Gene3D" id="3.50.30.50">
    <property type="entry name" value="Putative cyclase"/>
    <property type="match status" value="1"/>
</dbReference>
<dbReference type="SUPFAM" id="SSF102198">
    <property type="entry name" value="Putative cyclase"/>
    <property type="match status" value="1"/>
</dbReference>
<dbReference type="Proteomes" id="UP000317422">
    <property type="component" value="Unassembled WGS sequence"/>
</dbReference>
<dbReference type="GO" id="GO:0004061">
    <property type="term" value="F:arylformamidase activity"/>
    <property type="evidence" value="ECO:0007669"/>
    <property type="project" value="InterPro"/>
</dbReference>
<dbReference type="EMBL" id="VFQC01000001">
    <property type="protein sequence ID" value="TQN31537.1"/>
    <property type="molecule type" value="Genomic_DNA"/>
</dbReference>
<organism evidence="1 2">
    <name type="scientific">Haloactinospora alba</name>
    <dbReference type="NCBI Taxonomy" id="405555"/>
    <lineage>
        <taxon>Bacteria</taxon>
        <taxon>Bacillati</taxon>
        <taxon>Actinomycetota</taxon>
        <taxon>Actinomycetes</taxon>
        <taxon>Streptosporangiales</taxon>
        <taxon>Nocardiopsidaceae</taxon>
        <taxon>Haloactinospora</taxon>
    </lineage>
</organism>
<dbReference type="InterPro" id="IPR007325">
    <property type="entry name" value="KFase/CYL"/>
</dbReference>